<comment type="caution">
    <text evidence="4">The sequence shown here is derived from an EMBL/GenBank/DDBJ whole genome shotgun (WGS) entry which is preliminary data.</text>
</comment>
<accession>A0A848LX26</accession>
<dbReference type="GO" id="GO:0004312">
    <property type="term" value="F:fatty acid synthase activity"/>
    <property type="evidence" value="ECO:0007669"/>
    <property type="project" value="TreeGrafter"/>
</dbReference>
<dbReference type="InterPro" id="IPR014030">
    <property type="entry name" value="Ketoacyl_synth_N"/>
</dbReference>
<dbReference type="AlphaFoldDB" id="A0A848LX26"/>
<feature type="non-terminal residue" evidence="4">
    <location>
        <position position="387"/>
    </location>
</feature>
<keyword evidence="1" id="KW-0596">Phosphopantetheine</keyword>
<keyword evidence="5" id="KW-1185">Reference proteome</keyword>
<dbReference type="Gene3D" id="3.40.47.10">
    <property type="match status" value="1"/>
</dbReference>
<dbReference type="Pfam" id="PF00109">
    <property type="entry name" value="ketoacyl-synt"/>
    <property type="match status" value="1"/>
</dbReference>
<evidence type="ECO:0000259" key="3">
    <source>
        <dbReference type="PROSITE" id="PS52004"/>
    </source>
</evidence>
<dbReference type="InterPro" id="IPR016039">
    <property type="entry name" value="Thiolase-like"/>
</dbReference>
<evidence type="ECO:0000313" key="4">
    <source>
        <dbReference type="EMBL" id="NMO22336.1"/>
    </source>
</evidence>
<dbReference type="InterPro" id="IPR020841">
    <property type="entry name" value="PKS_Beta-ketoAc_synthase_dom"/>
</dbReference>
<dbReference type="RefSeq" id="WP_169351483.1">
    <property type="nucleotide sequence ID" value="NZ_JABBJJ010000411.1"/>
</dbReference>
<dbReference type="GO" id="GO:0005737">
    <property type="term" value="C:cytoplasm"/>
    <property type="evidence" value="ECO:0007669"/>
    <property type="project" value="TreeGrafter"/>
</dbReference>
<evidence type="ECO:0000256" key="1">
    <source>
        <dbReference type="ARBA" id="ARBA00022450"/>
    </source>
</evidence>
<dbReference type="PANTHER" id="PTHR43775:SF37">
    <property type="entry name" value="SI:DKEY-61P9.11"/>
    <property type="match status" value="1"/>
</dbReference>
<dbReference type="CDD" id="cd00833">
    <property type="entry name" value="PKS"/>
    <property type="match status" value="1"/>
</dbReference>
<dbReference type="PROSITE" id="PS52004">
    <property type="entry name" value="KS3_2"/>
    <property type="match status" value="1"/>
</dbReference>
<feature type="domain" description="Ketosynthase family 3 (KS3)" evidence="3">
    <location>
        <begin position="11"/>
        <end position="387"/>
    </location>
</feature>
<reference evidence="4 5" key="1">
    <citation type="submission" date="2020-04" db="EMBL/GenBank/DDBJ databases">
        <title>Draft genome of Pyxidicoccus fallax type strain.</title>
        <authorList>
            <person name="Whitworth D.E."/>
        </authorList>
    </citation>
    <scope>NUCLEOTIDE SEQUENCE [LARGE SCALE GENOMIC DNA]</scope>
    <source>
        <strain evidence="4 5">DSM 14698</strain>
    </source>
</reference>
<organism evidence="4 5">
    <name type="scientific">Pyxidicoccus fallax</name>
    <dbReference type="NCBI Taxonomy" id="394095"/>
    <lineage>
        <taxon>Bacteria</taxon>
        <taxon>Pseudomonadati</taxon>
        <taxon>Myxococcota</taxon>
        <taxon>Myxococcia</taxon>
        <taxon>Myxococcales</taxon>
        <taxon>Cystobacterineae</taxon>
        <taxon>Myxococcaceae</taxon>
        <taxon>Pyxidicoccus</taxon>
    </lineage>
</organism>
<evidence type="ECO:0000256" key="2">
    <source>
        <dbReference type="ARBA" id="ARBA00022553"/>
    </source>
</evidence>
<dbReference type="Pfam" id="PF02801">
    <property type="entry name" value="Ketoacyl-synt_C"/>
    <property type="match status" value="1"/>
</dbReference>
<evidence type="ECO:0000313" key="5">
    <source>
        <dbReference type="Proteomes" id="UP000518300"/>
    </source>
</evidence>
<dbReference type="GO" id="GO:0071770">
    <property type="term" value="P:DIM/DIP cell wall layer assembly"/>
    <property type="evidence" value="ECO:0007669"/>
    <property type="project" value="TreeGrafter"/>
</dbReference>
<proteinExistence type="predicted"/>
<name>A0A848LX26_9BACT</name>
<dbReference type="EMBL" id="JABBJJ010000411">
    <property type="protein sequence ID" value="NMO22336.1"/>
    <property type="molecule type" value="Genomic_DNA"/>
</dbReference>
<dbReference type="PANTHER" id="PTHR43775">
    <property type="entry name" value="FATTY ACID SYNTHASE"/>
    <property type="match status" value="1"/>
</dbReference>
<protein>
    <submittedName>
        <fullName evidence="4">Polyketide synthase</fullName>
    </submittedName>
</protein>
<sequence>MEAVDVQPGDEFAIAIVGVAGRFPGAPDVETFWRNLRAGVEGIRFFTDAELLARGVPAERLAEPGFVKAGAVLEDVGAFDAAFFGYSPREAALMDPQHRHFLECAWEALERAGHGLDTDSRSVGVFAGTSLSTYLLFNLRTHPELLESGDSFQVMIGNDKDFIATRLAYHLDLKGPSVNVQTGCSTSLVATHLACQSLLGFQCDVAIAGGVSIDVPQRTGYVHQPGGIASPDGHCRPFDAAGQGTLFGSGVGVVVLKRLADALADGNPIHAVIRATAVNNDGASKLGFTAPSAEGQAEVIARAQALADVSPDSVEYVETHGTGTLLGDPVEVSALTSVFRAATQATGFCALGSVKSNIGHLDAAAGVAGLIKATLAVEHGLIPYFYK</sequence>
<dbReference type="InterPro" id="IPR014031">
    <property type="entry name" value="Ketoacyl_synth_C"/>
</dbReference>
<dbReference type="SMART" id="SM00825">
    <property type="entry name" value="PKS_KS"/>
    <property type="match status" value="1"/>
</dbReference>
<dbReference type="GO" id="GO:0006633">
    <property type="term" value="P:fatty acid biosynthetic process"/>
    <property type="evidence" value="ECO:0007669"/>
    <property type="project" value="TreeGrafter"/>
</dbReference>
<gene>
    <name evidence="4" type="ORF">HG543_46895</name>
</gene>
<dbReference type="GO" id="GO:0005886">
    <property type="term" value="C:plasma membrane"/>
    <property type="evidence" value="ECO:0007669"/>
    <property type="project" value="TreeGrafter"/>
</dbReference>
<dbReference type="Proteomes" id="UP000518300">
    <property type="component" value="Unassembled WGS sequence"/>
</dbReference>
<keyword evidence="2" id="KW-0597">Phosphoprotein</keyword>
<dbReference type="SUPFAM" id="SSF53901">
    <property type="entry name" value="Thiolase-like"/>
    <property type="match status" value="1"/>
</dbReference>
<dbReference type="InterPro" id="IPR050091">
    <property type="entry name" value="PKS_NRPS_Biosynth_Enz"/>
</dbReference>